<proteinExistence type="predicted"/>
<accession>A0ACB8A9J7</accession>
<sequence length="248" mass="27978">MTLAFSESSPGDAKEQPGRTTEVPFVRKDDRFYFTNVVFLVESTLFRVPKHVFVNESDVFRQMFELPVPDGVEVDGCSDERPLRLDLIKQDDFKQLLKALLPDPRNPQNNPKSPSDWISVLKLSTMWDFARIKTQAIGSLKSLTMDPIDKICLARDYHVTEWIVPTMNDLAKRKEPIGMKDVEKIGIELGLRIAAIREGIVYTAGNSNYNGNHQSPAVGARDASNIDFTRAIEALLSWDPDVLSRSKP</sequence>
<comment type="caution">
    <text evidence="1">The sequence shown here is derived from an EMBL/GenBank/DDBJ whole genome shotgun (WGS) entry which is preliminary data.</text>
</comment>
<dbReference type="EMBL" id="MU267764">
    <property type="protein sequence ID" value="KAH7909358.1"/>
    <property type="molecule type" value="Genomic_DNA"/>
</dbReference>
<dbReference type="Proteomes" id="UP000790377">
    <property type="component" value="Unassembled WGS sequence"/>
</dbReference>
<evidence type="ECO:0000313" key="2">
    <source>
        <dbReference type="Proteomes" id="UP000790377"/>
    </source>
</evidence>
<organism evidence="1 2">
    <name type="scientific">Hygrophoropsis aurantiaca</name>
    <dbReference type="NCBI Taxonomy" id="72124"/>
    <lineage>
        <taxon>Eukaryota</taxon>
        <taxon>Fungi</taxon>
        <taxon>Dikarya</taxon>
        <taxon>Basidiomycota</taxon>
        <taxon>Agaricomycotina</taxon>
        <taxon>Agaricomycetes</taxon>
        <taxon>Agaricomycetidae</taxon>
        <taxon>Boletales</taxon>
        <taxon>Coniophorineae</taxon>
        <taxon>Hygrophoropsidaceae</taxon>
        <taxon>Hygrophoropsis</taxon>
    </lineage>
</organism>
<keyword evidence="2" id="KW-1185">Reference proteome</keyword>
<name>A0ACB8A9J7_9AGAM</name>
<evidence type="ECO:0000313" key="1">
    <source>
        <dbReference type="EMBL" id="KAH7909358.1"/>
    </source>
</evidence>
<reference evidence="1" key="1">
    <citation type="journal article" date="2021" name="New Phytol.">
        <title>Evolutionary innovations through gain and loss of genes in the ectomycorrhizal Boletales.</title>
        <authorList>
            <person name="Wu G."/>
            <person name="Miyauchi S."/>
            <person name="Morin E."/>
            <person name="Kuo A."/>
            <person name="Drula E."/>
            <person name="Varga T."/>
            <person name="Kohler A."/>
            <person name="Feng B."/>
            <person name="Cao Y."/>
            <person name="Lipzen A."/>
            <person name="Daum C."/>
            <person name="Hundley H."/>
            <person name="Pangilinan J."/>
            <person name="Johnson J."/>
            <person name="Barry K."/>
            <person name="LaButti K."/>
            <person name="Ng V."/>
            <person name="Ahrendt S."/>
            <person name="Min B."/>
            <person name="Choi I.G."/>
            <person name="Park H."/>
            <person name="Plett J.M."/>
            <person name="Magnuson J."/>
            <person name="Spatafora J.W."/>
            <person name="Nagy L.G."/>
            <person name="Henrissat B."/>
            <person name="Grigoriev I.V."/>
            <person name="Yang Z.L."/>
            <person name="Xu J."/>
            <person name="Martin F.M."/>
        </authorList>
    </citation>
    <scope>NUCLEOTIDE SEQUENCE</scope>
    <source>
        <strain evidence="1">ATCC 28755</strain>
    </source>
</reference>
<protein>
    <submittedName>
        <fullName evidence="1">Uncharacterized protein</fullName>
    </submittedName>
</protein>
<gene>
    <name evidence="1" type="ORF">BJ138DRAFT_1155473</name>
</gene>